<dbReference type="GO" id="GO:1990165">
    <property type="term" value="F:single-strand break-containing DNA binding"/>
    <property type="evidence" value="ECO:0007669"/>
    <property type="project" value="TreeGrafter"/>
</dbReference>
<dbReference type="GO" id="GO:0000012">
    <property type="term" value="P:single strand break repair"/>
    <property type="evidence" value="ECO:0007669"/>
    <property type="project" value="TreeGrafter"/>
</dbReference>
<reference evidence="3 4" key="1">
    <citation type="journal article" name="Sci. Rep.">
        <title>Telomere-to-telomere assembled and centromere annotated genomes of the two main subspecies of the button mushroom Agaricus bisporus reveal especially polymorphic chromosome ends.</title>
        <authorList>
            <person name="Sonnenberg A.S.M."/>
            <person name="Sedaghat-Telgerd N."/>
            <person name="Lavrijssen B."/>
            <person name="Ohm R.A."/>
            <person name="Hendrickx P.M."/>
            <person name="Scholtmeijer K."/>
            <person name="Baars J.J.P."/>
            <person name="van Peer A."/>
        </authorList>
    </citation>
    <scope>NUCLEOTIDE SEQUENCE [LARGE SCALE GENOMIC DNA]</scope>
    <source>
        <strain evidence="3 4">H119_p4</strain>
    </source>
</reference>
<dbReference type="InterPro" id="IPR036265">
    <property type="entry name" value="HIT-like_sf"/>
</dbReference>
<dbReference type="EMBL" id="JABXXO010000013">
    <property type="protein sequence ID" value="KAF7761681.1"/>
    <property type="molecule type" value="Genomic_DNA"/>
</dbReference>
<dbReference type="Pfam" id="PF11969">
    <property type="entry name" value="DcpS_C"/>
    <property type="match status" value="1"/>
</dbReference>
<gene>
    <name evidence="3" type="ORF">Agabi119p4_9673</name>
</gene>
<dbReference type="Pfam" id="PF16278">
    <property type="entry name" value="zf-C2HE"/>
    <property type="match status" value="1"/>
</dbReference>
<sequence>MHPNLTLLRTYALKDPLTLPASILFCHSDRNMTIYDAYPKSMFHFLVLPRASSTSNKLASPETGGGVVSQKRLPLASDLSSLRTLLNSKNVDKQGAKDILTSMKDEGMKMKNEIEREMEKRYGFVWDVWMGFHGAPSMEHLHMHVISSDLVSEKLKHKKHYNSFHPKLGFFLHIDEVLTWFDAEPTYYQNMIKHPFSKYEPLLKVPLSCFHCHSEQKNIPTLKKHLQDECFRLQSQNERKKRKLEVHEVGPSQSSGGEDDARPPQKKNKSEVLQC</sequence>
<dbReference type="GO" id="GO:0003697">
    <property type="term" value="F:single-stranded DNA binding"/>
    <property type="evidence" value="ECO:0007669"/>
    <property type="project" value="TreeGrafter"/>
</dbReference>
<dbReference type="PANTHER" id="PTHR12486:SF4">
    <property type="entry name" value="APRATAXIN"/>
    <property type="match status" value="1"/>
</dbReference>
<evidence type="ECO:0000259" key="2">
    <source>
        <dbReference type="Pfam" id="PF16278"/>
    </source>
</evidence>
<evidence type="ECO:0000256" key="1">
    <source>
        <dbReference type="SAM" id="MobiDB-lite"/>
    </source>
</evidence>
<dbReference type="SUPFAM" id="SSF54197">
    <property type="entry name" value="HIT-like"/>
    <property type="match status" value="1"/>
</dbReference>
<name>A0A8H7EX14_AGABI</name>
<dbReference type="GO" id="GO:0030983">
    <property type="term" value="F:mismatched DNA binding"/>
    <property type="evidence" value="ECO:0007669"/>
    <property type="project" value="TreeGrafter"/>
</dbReference>
<evidence type="ECO:0000313" key="3">
    <source>
        <dbReference type="EMBL" id="KAF7761681.1"/>
    </source>
</evidence>
<dbReference type="GO" id="GO:0033699">
    <property type="term" value="F:DNA 5'-adenosine monophosphate hydrolase activity"/>
    <property type="evidence" value="ECO:0007669"/>
    <property type="project" value="TreeGrafter"/>
</dbReference>
<organism evidence="3 4">
    <name type="scientific">Agaricus bisporus var. burnettii</name>
    <dbReference type="NCBI Taxonomy" id="192524"/>
    <lineage>
        <taxon>Eukaryota</taxon>
        <taxon>Fungi</taxon>
        <taxon>Dikarya</taxon>
        <taxon>Basidiomycota</taxon>
        <taxon>Agaricomycotina</taxon>
        <taxon>Agaricomycetes</taxon>
        <taxon>Agaricomycetidae</taxon>
        <taxon>Agaricales</taxon>
        <taxon>Agaricineae</taxon>
        <taxon>Agaricaceae</taxon>
        <taxon>Agaricus</taxon>
    </lineage>
</organism>
<dbReference type="PANTHER" id="PTHR12486">
    <property type="entry name" value="APRATAXIN-RELATED"/>
    <property type="match status" value="1"/>
</dbReference>
<dbReference type="InterPro" id="IPR032566">
    <property type="entry name" value="Znf-C2HE"/>
</dbReference>
<dbReference type="Proteomes" id="UP000629468">
    <property type="component" value="Unassembled WGS sequence"/>
</dbReference>
<dbReference type="GO" id="GO:0005634">
    <property type="term" value="C:nucleus"/>
    <property type="evidence" value="ECO:0007669"/>
    <property type="project" value="TreeGrafter"/>
</dbReference>
<dbReference type="GO" id="GO:0003725">
    <property type="term" value="F:double-stranded RNA binding"/>
    <property type="evidence" value="ECO:0007669"/>
    <property type="project" value="TreeGrafter"/>
</dbReference>
<comment type="caution">
    <text evidence="3">The sequence shown here is derived from an EMBL/GenBank/DDBJ whole genome shotgun (WGS) entry which is preliminary data.</text>
</comment>
<protein>
    <recommendedName>
        <fullName evidence="2">Aprataxin C2HE/C2H2/C2HC zinc finger domain-containing protein</fullName>
    </recommendedName>
</protein>
<feature type="region of interest" description="Disordered" evidence="1">
    <location>
        <begin position="238"/>
        <end position="275"/>
    </location>
</feature>
<dbReference type="Gene3D" id="3.30.428.10">
    <property type="entry name" value="HIT-like"/>
    <property type="match status" value="1"/>
</dbReference>
<feature type="domain" description="Aprataxin C2HE/C2H2/C2HC zinc finger" evidence="2">
    <location>
        <begin position="168"/>
        <end position="230"/>
    </location>
</feature>
<proteinExistence type="predicted"/>
<accession>A0A8H7EX14</accession>
<dbReference type="AlphaFoldDB" id="A0A8H7EX14"/>
<evidence type="ECO:0000313" key="4">
    <source>
        <dbReference type="Proteomes" id="UP000629468"/>
    </source>
</evidence>